<feature type="transmembrane region" description="Helical" evidence="2">
    <location>
        <begin position="87"/>
        <end position="111"/>
    </location>
</feature>
<feature type="transmembrane region" description="Helical" evidence="2">
    <location>
        <begin position="51"/>
        <end position="75"/>
    </location>
</feature>
<name>A0A918FDR5_9DEIO</name>
<reference evidence="3" key="2">
    <citation type="submission" date="2020-09" db="EMBL/GenBank/DDBJ databases">
        <authorList>
            <person name="Sun Q."/>
            <person name="Ohkuma M."/>
        </authorList>
    </citation>
    <scope>NUCLEOTIDE SEQUENCE</scope>
    <source>
        <strain evidence="3">JCM 31311</strain>
    </source>
</reference>
<keyword evidence="2" id="KW-0472">Membrane</keyword>
<accession>A0A918FDR5</accession>
<dbReference type="Proteomes" id="UP000603865">
    <property type="component" value="Unassembled WGS sequence"/>
</dbReference>
<protein>
    <submittedName>
        <fullName evidence="3">Uncharacterized protein</fullName>
    </submittedName>
</protein>
<sequence length="122" mass="13317">MTRSTEPSLPWRSLSPQYGPPPVIPADNEVSSGEMTLTPDFSVIDSLSINVFRVGCGLSIIPSVMLLIAWTSVLFSLPRNGPGPALLLYVLLWGVGEALMLLFIWVGYMALTGRIQERRAAK</sequence>
<evidence type="ECO:0000313" key="4">
    <source>
        <dbReference type="Proteomes" id="UP000603865"/>
    </source>
</evidence>
<proteinExistence type="predicted"/>
<evidence type="ECO:0000256" key="1">
    <source>
        <dbReference type="SAM" id="MobiDB-lite"/>
    </source>
</evidence>
<gene>
    <name evidence="3" type="ORF">GCM10008957_50260</name>
</gene>
<feature type="region of interest" description="Disordered" evidence="1">
    <location>
        <begin position="1"/>
        <end position="21"/>
    </location>
</feature>
<organism evidence="3 4">
    <name type="scientific">Deinococcus ruber</name>
    <dbReference type="NCBI Taxonomy" id="1848197"/>
    <lineage>
        <taxon>Bacteria</taxon>
        <taxon>Thermotogati</taxon>
        <taxon>Deinococcota</taxon>
        <taxon>Deinococci</taxon>
        <taxon>Deinococcales</taxon>
        <taxon>Deinococcaceae</taxon>
        <taxon>Deinococcus</taxon>
    </lineage>
</organism>
<evidence type="ECO:0000256" key="2">
    <source>
        <dbReference type="SAM" id="Phobius"/>
    </source>
</evidence>
<evidence type="ECO:0000313" key="3">
    <source>
        <dbReference type="EMBL" id="GGR33947.1"/>
    </source>
</evidence>
<reference evidence="3" key="1">
    <citation type="journal article" date="2014" name="Int. J. Syst. Evol. Microbiol.">
        <title>Complete genome sequence of Corynebacterium casei LMG S-19264T (=DSM 44701T), isolated from a smear-ripened cheese.</title>
        <authorList>
            <consortium name="US DOE Joint Genome Institute (JGI-PGF)"/>
            <person name="Walter F."/>
            <person name="Albersmeier A."/>
            <person name="Kalinowski J."/>
            <person name="Ruckert C."/>
        </authorList>
    </citation>
    <scope>NUCLEOTIDE SEQUENCE</scope>
    <source>
        <strain evidence="3">JCM 31311</strain>
    </source>
</reference>
<keyword evidence="4" id="KW-1185">Reference proteome</keyword>
<dbReference type="AlphaFoldDB" id="A0A918FDR5"/>
<keyword evidence="2" id="KW-1133">Transmembrane helix</keyword>
<dbReference type="EMBL" id="BMQL01000061">
    <property type="protein sequence ID" value="GGR33947.1"/>
    <property type="molecule type" value="Genomic_DNA"/>
</dbReference>
<comment type="caution">
    <text evidence="3">The sequence shown here is derived from an EMBL/GenBank/DDBJ whole genome shotgun (WGS) entry which is preliminary data.</text>
</comment>
<keyword evidence="2" id="KW-0812">Transmembrane</keyword>